<dbReference type="AlphaFoldDB" id="A0A084II86"/>
<proteinExistence type="predicted"/>
<accession>A0A084II86</accession>
<dbReference type="Gene3D" id="3.90.660.10">
    <property type="match status" value="1"/>
</dbReference>
<organism evidence="2 3">
    <name type="scientific">Salinisphaera hydrothermalis (strain C41B8)</name>
    <dbReference type="NCBI Taxonomy" id="1304275"/>
    <lineage>
        <taxon>Bacteria</taxon>
        <taxon>Pseudomonadati</taxon>
        <taxon>Pseudomonadota</taxon>
        <taxon>Gammaproteobacteria</taxon>
        <taxon>Salinisphaerales</taxon>
        <taxon>Salinisphaeraceae</taxon>
        <taxon>Salinisphaera</taxon>
    </lineage>
</organism>
<dbReference type="EMBL" id="APNK01000030">
    <property type="protein sequence ID" value="KEZ76420.1"/>
    <property type="molecule type" value="Genomic_DNA"/>
</dbReference>
<reference evidence="2 3" key="1">
    <citation type="submission" date="2013-03" db="EMBL/GenBank/DDBJ databases">
        <title>Salinisphaera hydrothermalis C41B8 Genome Sequencing.</title>
        <authorList>
            <person name="Li C."/>
            <person name="Lai Q."/>
            <person name="Shao Z."/>
        </authorList>
    </citation>
    <scope>NUCLEOTIDE SEQUENCE [LARGE SCALE GENOMIC DNA]</scope>
    <source>
        <strain evidence="2 3">C41B8</strain>
    </source>
</reference>
<dbReference type="eggNOG" id="COG3380">
    <property type="taxonomic scope" value="Bacteria"/>
</dbReference>
<sequence>MIGPRGLNVWVRERLAAGGFDIATERRVERAVADQNGWRIDYSNGEHDRADVVIFTPPAVQTAALLGPRAADIPALADAGAALAACHSVVVRAPALPERQAIFFKSGRLSWVADNTHKAGRDGDRHLWTLHADAEFSDAHVDTPTAELADELIAEFAAATAQRAADMEIVRTHRWRYARPGRGAPDADDLCWTHTAAGLAIAGDWLAGGRVEGAWLSGREAARHLIAAYALG</sequence>
<evidence type="ECO:0000313" key="2">
    <source>
        <dbReference type="EMBL" id="KEZ76420.1"/>
    </source>
</evidence>
<dbReference type="InterPro" id="IPR002937">
    <property type="entry name" value="Amino_oxidase"/>
</dbReference>
<gene>
    <name evidence="2" type="ORF">C41B8_15055</name>
</gene>
<keyword evidence="3" id="KW-1185">Reference proteome</keyword>
<dbReference type="PANTHER" id="PTHR16128">
    <property type="entry name" value="FAD/NAD(P)-BINDING OXIDOREDUCTASE FAMILY PROTEIN"/>
    <property type="match status" value="1"/>
</dbReference>
<dbReference type="RefSeq" id="WP_051883625.1">
    <property type="nucleotide sequence ID" value="NZ_APNK01000030.1"/>
</dbReference>
<comment type="caution">
    <text evidence="2">The sequence shown here is derived from an EMBL/GenBank/DDBJ whole genome shotgun (WGS) entry which is preliminary data.</text>
</comment>
<dbReference type="Proteomes" id="UP000028302">
    <property type="component" value="Unassembled WGS sequence"/>
</dbReference>
<dbReference type="PATRIC" id="fig|1304275.5.peg.3077"/>
<feature type="domain" description="Amine oxidase" evidence="1">
    <location>
        <begin position="13"/>
        <end position="226"/>
    </location>
</feature>
<dbReference type="SUPFAM" id="SSF51905">
    <property type="entry name" value="FAD/NAD(P)-binding domain"/>
    <property type="match status" value="1"/>
</dbReference>
<evidence type="ECO:0000259" key="1">
    <source>
        <dbReference type="Pfam" id="PF01593"/>
    </source>
</evidence>
<name>A0A084II86_SALHC</name>
<evidence type="ECO:0000313" key="3">
    <source>
        <dbReference type="Proteomes" id="UP000028302"/>
    </source>
</evidence>
<dbReference type="STRING" id="1304275.C41B8_15055"/>
<dbReference type="GO" id="GO:0016491">
    <property type="term" value="F:oxidoreductase activity"/>
    <property type="evidence" value="ECO:0007669"/>
    <property type="project" value="InterPro"/>
</dbReference>
<dbReference type="Pfam" id="PF01593">
    <property type="entry name" value="Amino_oxidase"/>
    <property type="match status" value="1"/>
</dbReference>
<dbReference type="InterPro" id="IPR036188">
    <property type="entry name" value="FAD/NAD-bd_sf"/>
</dbReference>
<dbReference type="PANTHER" id="PTHR16128:SF5">
    <property type="entry name" value="FAD_NAD(P)-BINDING OXIDOREDUCTASE FAMILY PROTEIN"/>
    <property type="match status" value="1"/>
</dbReference>
<protein>
    <submittedName>
        <fullName evidence="2">FAD dependent oxidoreductase</fullName>
    </submittedName>
</protein>